<keyword evidence="1" id="KW-0812">Transmembrane</keyword>
<keyword evidence="1" id="KW-0472">Membrane</keyword>
<feature type="transmembrane region" description="Helical" evidence="1">
    <location>
        <begin position="20"/>
        <end position="39"/>
    </location>
</feature>
<reference evidence="2 3" key="1">
    <citation type="journal article" date="2020" name="IScience">
        <title>Genome Sequencing of the Endangered Kingdonia uniflora (Circaeasteraceae, Ranunculales) Reveals Potential Mechanisms of Evolutionary Specialization.</title>
        <authorList>
            <person name="Sun Y."/>
            <person name="Deng T."/>
            <person name="Zhang A."/>
            <person name="Moore M.J."/>
            <person name="Landis J.B."/>
            <person name="Lin N."/>
            <person name="Zhang H."/>
            <person name="Zhang X."/>
            <person name="Huang J."/>
            <person name="Zhang X."/>
            <person name="Sun H."/>
            <person name="Wang H."/>
        </authorList>
    </citation>
    <scope>NUCLEOTIDE SEQUENCE [LARGE SCALE GENOMIC DNA]</scope>
    <source>
        <strain evidence="2">TB1705</strain>
        <tissue evidence="2">Leaf</tissue>
    </source>
</reference>
<comment type="caution">
    <text evidence="2">The sequence shown here is derived from an EMBL/GenBank/DDBJ whole genome shotgun (WGS) entry which is preliminary data.</text>
</comment>
<proteinExistence type="predicted"/>
<dbReference type="EMBL" id="JACGCM010002602">
    <property type="protein sequence ID" value="KAF6138282.1"/>
    <property type="molecule type" value="Genomic_DNA"/>
</dbReference>
<dbReference type="Proteomes" id="UP000541444">
    <property type="component" value="Unassembled WGS sequence"/>
</dbReference>
<accession>A0A7J7L6S5</accession>
<sequence>MKVIVVVMVLRLIFRNLIPVLNVVGYGVTLIGYTFYGYVRYKLSQQTSGTPKAPQTPRNRMEMIPLVNDKLDDKV</sequence>
<keyword evidence="3" id="KW-1185">Reference proteome</keyword>
<evidence type="ECO:0000313" key="2">
    <source>
        <dbReference type="EMBL" id="KAF6138282.1"/>
    </source>
</evidence>
<dbReference type="OrthoDB" id="5547497at2759"/>
<evidence type="ECO:0000313" key="3">
    <source>
        <dbReference type="Proteomes" id="UP000541444"/>
    </source>
</evidence>
<dbReference type="AlphaFoldDB" id="A0A7J7L6S5"/>
<keyword evidence="1" id="KW-1133">Transmembrane helix</keyword>
<protein>
    <submittedName>
        <fullName evidence="2">Uncharacterized protein</fullName>
    </submittedName>
</protein>
<evidence type="ECO:0000256" key="1">
    <source>
        <dbReference type="SAM" id="Phobius"/>
    </source>
</evidence>
<name>A0A7J7L6S5_9MAGN</name>
<gene>
    <name evidence="2" type="ORF">GIB67_001432</name>
</gene>
<organism evidence="2 3">
    <name type="scientific">Kingdonia uniflora</name>
    <dbReference type="NCBI Taxonomy" id="39325"/>
    <lineage>
        <taxon>Eukaryota</taxon>
        <taxon>Viridiplantae</taxon>
        <taxon>Streptophyta</taxon>
        <taxon>Embryophyta</taxon>
        <taxon>Tracheophyta</taxon>
        <taxon>Spermatophyta</taxon>
        <taxon>Magnoliopsida</taxon>
        <taxon>Ranunculales</taxon>
        <taxon>Circaeasteraceae</taxon>
        <taxon>Kingdonia</taxon>
    </lineage>
</organism>